<protein>
    <submittedName>
        <fullName evidence="1">Uncharacterized protein</fullName>
    </submittedName>
</protein>
<proteinExistence type="predicted"/>
<accession>A0A238V5S1</accession>
<name>A0A238V5S1_9BACT</name>
<sequence length="54" mass="6114">MKRYTIIVECTTTGYSAYAADHNVSTTDTTLAEIKSNAIEAFNLYFVSCPKRRF</sequence>
<dbReference type="Proteomes" id="UP000198310">
    <property type="component" value="Unassembled WGS sequence"/>
</dbReference>
<dbReference type="EMBL" id="FZNS01000001">
    <property type="protein sequence ID" value="SNR29636.1"/>
    <property type="molecule type" value="Genomic_DNA"/>
</dbReference>
<evidence type="ECO:0000313" key="1">
    <source>
        <dbReference type="EMBL" id="SNR29636.1"/>
    </source>
</evidence>
<gene>
    <name evidence="1" type="ORF">SAMN06269173_101170</name>
</gene>
<evidence type="ECO:0000313" key="2">
    <source>
        <dbReference type="Proteomes" id="UP000198310"/>
    </source>
</evidence>
<organism evidence="1 2">
    <name type="scientific">Hymenobacter mucosus</name>
    <dbReference type="NCBI Taxonomy" id="1411120"/>
    <lineage>
        <taxon>Bacteria</taxon>
        <taxon>Pseudomonadati</taxon>
        <taxon>Bacteroidota</taxon>
        <taxon>Cytophagia</taxon>
        <taxon>Cytophagales</taxon>
        <taxon>Hymenobacteraceae</taxon>
        <taxon>Hymenobacter</taxon>
    </lineage>
</organism>
<reference evidence="2" key="1">
    <citation type="submission" date="2017-06" db="EMBL/GenBank/DDBJ databases">
        <authorList>
            <person name="Varghese N."/>
            <person name="Submissions S."/>
        </authorList>
    </citation>
    <scope>NUCLEOTIDE SEQUENCE [LARGE SCALE GENOMIC DNA]</scope>
    <source>
        <strain evidence="2">DSM 28041</strain>
    </source>
</reference>
<dbReference type="AlphaFoldDB" id="A0A238V5S1"/>
<keyword evidence="2" id="KW-1185">Reference proteome</keyword>